<name>Q5P738_AROAE</name>
<evidence type="ECO:0000313" key="2">
    <source>
        <dbReference type="EMBL" id="CAI06873.1"/>
    </source>
</evidence>
<dbReference type="Proteomes" id="UP000006552">
    <property type="component" value="Chromosome"/>
</dbReference>
<proteinExistence type="predicted"/>
<evidence type="ECO:0000313" key="3">
    <source>
        <dbReference type="Proteomes" id="UP000006552"/>
    </source>
</evidence>
<gene>
    <name evidence="2" type="ORF">ebA1381</name>
</gene>
<keyword evidence="3" id="KW-1185">Reference proteome</keyword>
<sequence>MPNSITSAHACPLARCQASARARYAQPDQRQRLRARAVGAHLHEFLDDKLVELKIGVLHRTGNERAVELVVEHLLGQRGTGVRLHPQFQRRMCGAHGLQRCGQVQRGESLHRADPQFPCALADLPHRCGRLAFEQQHPARVFEQHPPGRRELDPAPLAEKEFRSQLFLEPADAARDIRLYGVELARRSEDAALFDDGLESPQRDKFHHPSPKQNFSFRTNRLFR</sequence>
<evidence type="ECO:0000256" key="1">
    <source>
        <dbReference type="SAM" id="MobiDB-lite"/>
    </source>
</evidence>
<dbReference type="EMBL" id="CR555306">
    <property type="protein sequence ID" value="CAI06873.1"/>
    <property type="molecule type" value="Genomic_DNA"/>
</dbReference>
<reference evidence="2 3" key="1">
    <citation type="journal article" date="2005" name="Arch. Microbiol.">
        <title>The genome sequence of an anaerobic aromatic-degrading denitrifying bacterium, strain EbN1.</title>
        <authorList>
            <person name="Rabus R."/>
            <person name="Kube M."/>
            <person name="Heider J."/>
            <person name="Beck A."/>
            <person name="Heitmann K."/>
            <person name="Widdel F."/>
            <person name="Reinhardt R."/>
        </authorList>
    </citation>
    <scope>NUCLEOTIDE SEQUENCE [LARGE SCALE GENOMIC DNA]</scope>
    <source>
        <strain evidence="2 3">EbN1</strain>
    </source>
</reference>
<dbReference type="AlphaFoldDB" id="Q5P738"/>
<dbReference type="HOGENOM" id="CLU_1232941_0_0_4"/>
<organism evidence="2 3">
    <name type="scientific">Aromatoleum aromaticum (strain DSM 19018 / LMG 30748 / EbN1)</name>
    <name type="common">Azoarcus sp. (strain EbN1)</name>
    <dbReference type="NCBI Taxonomy" id="76114"/>
    <lineage>
        <taxon>Bacteria</taxon>
        <taxon>Pseudomonadati</taxon>
        <taxon>Pseudomonadota</taxon>
        <taxon>Betaproteobacteria</taxon>
        <taxon>Rhodocyclales</taxon>
        <taxon>Rhodocyclaceae</taxon>
        <taxon>Aromatoleum</taxon>
    </lineage>
</organism>
<feature type="compositionally biased region" description="Polar residues" evidence="1">
    <location>
        <begin position="211"/>
        <end position="224"/>
    </location>
</feature>
<protein>
    <submittedName>
        <fullName evidence="2">Uncharacterized protein</fullName>
    </submittedName>
</protein>
<dbReference type="STRING" id="76114.ebA1381"/>
<dbReference type="KEGG" id="eba:ebA1381"/>
<feature type="region of interest" description="Disordered" evidence="1">
    <location>
        <begin position="199"/>
        <end position="224"/>
    </location>
</feature>
<accession>Q5P738</accession>